<organism evidence="2 3">
    <name type="scientific">Actinoplanes siamensis</name>
    <dbReference type="NCBI Taxonomy" id="1223317"/>
    <lineage>
        <taxon>Bacteria</taxon>
        <taxon>Bacillati</taxon>
        <taxon>Actinomycetota</taxon>
        <taxon>Actinomycetes</taxon>
        <taxon>Micromonosporales</taxon>
        <taxon>Micromonosporaceae</taxon>
        <taxon>Actinoplanes</taxon>
    </lineage>
</organism>
<name>A0A919NDG3_9ACTN</name>
<reference evidence="2" key="1">
    <citation type="submission" date="2021-01" db="EMBL/GenBank/DDBJ databases">
        <title>Whole genome shotgun sequence of Actinoplanes siamensis NBRC 109076.</title>
        <authorList>
            <person name="Komaki H."/>
            <person name="Tamura T."/>
        </authorList>
    </citation>
    <scope>NUCLEOTIDE SEQUENCE</scope>
    <source>
        <strain evidence="2">NBRC 109076</strain>
    </source>
</reference>
<comment type="caution">
    <text evidence="2">The sequence shown here is derived from an EMBL/GenBank/DDBJ whole genome shotgun (WGS) entry which is preliminary data.</text>
</comment>
<protein>
    <submittedName>
        <fullName evidence="2">Uncharacterized protein</fullName>
    </submittedName>
</protein>
<keyword evidence="1" id="KW-1133">Transmembrane helix</keyword>
<feature type="transmembrane region" description="Helical" evidence="1">
    <location>
        <begin position="148"/>
        <end position="171"/>
    </location>
</feature>
<evidence type="ECO:0000313" key="2">
    <source>
        <dbReference type="EMBL" id="GIF09116.1"/>
    </source>
</evidence>
<accession>A0A919NDG3</accession>
<feature type="transmembrane region" description="Helical" evidence="1">
    <location>
        <begin position="111"/>
        <end position="136"/>
    </location>
</feature>
<dbReference type="Proteomes" id="UP000629619">
    <property type="component" value="Unassembled WGS sequence"/>
</dbReference>
<dbReference type="EMBL" id="BOMW01000075">
    <property type="protein sequence ID" value="GIF09116.1"/>
    <property type="molecule type" value="Genomic_DNA"/>
</dbReference>
<sequence>MNVNRIGQAVLYSSGLGLVSAASLGLIVAGRPAAAAHLATGWQSRIGRPPALPGRFLPAAGNALLGLVLGILAVIPLGFQAAFVARGICYGWVDPGPYDTSWGGPTRGGAWLVHFLVGVPLAAAGLAALVGIAALHRRWTARLAGEPGGAWVLPVVMVAAAAEVVFFIAWLHHI</sequence>
<feature type="transmembrane region" description="Helical" evidence="1">
    <location>
        <begin position="59"/>
        <end position="79"/>
    </location>
</feature>
<keyword evidence="1" id="KW-0812">Transmembrane</keyword>
<proteinExistence type="predicted"/>
<evidence type="ECO:0000256" key="1">
    <source>
        <dbReference type="SAM" id="Phobius"/>
    </source>
</evidence>
<dbReference type="AlphaFoldDB" id="A0A919NDG3"/>
<keyword evidence="1" id="KW-0472">Membrane</keyword>
<gene>
    <name evidence="2" type="ORF">Asi03nite_66540</name>
</gene>
<keyword evidence="3" id="KW-1185">Reference proteome</keyword>
<dbReference type="RefSeq" id="WP_203684445.1">
    <property type="nucleotide sequence ID" value="NZ_BOMW01000075.1"/>
</dbReference>
<evidence type="ECO:0000313" key="3">
    <source>
        <dbReference type="Proteomes" id="UP000629619"/>
    </source>
</evidence>